<dbReference type="AlphaFoldDB" id="A0A839ZZZ7"/>
<evidence type="ECO:0000259" key="1">
    <source>
        <dbReference type="PROSITE" id="PS50883"/>
    </source>
</evidence>
<accession>A0A839ZZZ7</accession>
<dbReference type="SUPFAM" id="SSF141868">
    <property type="entry name" value="EAL domain-like"/>
    <property type="match status" value="1"/>
</dbReference>
<dbReference type="InterPro" id="IPR001633">
    <property type="entry name" value="EAL_dom"/>
</dbReference>
<gene>
    <name evidence="2" type="ORF">GGQ61_002664</name>
</gene>
<feature type="domain" description="EAL" evidence="1">
    <location>
        <begin position="279"/>
        <end position="525"/>
    </location>
</feature>
<name>A0A839ZZZ7_9CAUL</name>
<dbReference type="Pfam" id="PF00563">
    <property type="entry name" value="EAL"/>
    <property type="match status" value="1"/>
</dbReference>
<comment type="caution">
    <text evidence="2">The sequence shown here is derived from an EMBL/GenBank/DDBJ whole genome shotgun (WGS) entry which is preliminary data.</text>
</comment>
<dbReference type="SMART" id="SM00052">
    <property type="entry name" value="EAL"/>
    <property type="match status" value="1"/>
</dbReference>
<proteinExistence type="predicted"/>
<dbReference type="GO" id="GO:0071111">
    <property type="term" value="F:cyclic-guanylate-specific phosphodiesterase activity"/>
    <property type="evidence" value="ECO:0007669"/>
    <property type="project" value="InterPro"/>
</dbReference>
<organism evidence="2 3">
    <name type="scientific">Phenylobacterium haematophilum</name>
    <dbReference type="NCBI Taxonomy" id="98513"/>
    <lineage>
        <taxon>Bacteria</taxon>
        <taxon>Pseudomonadati</taxon>
        <taxon>Pseudomonadota</taxon>
        <taxon>Alphaproteobacteria</taxon>
        <taxon>Caulobacterales</taxon>
        <taxon>Caulobacteraceae</taxon>
        <taxon>Phenylobacterium</taxon>
    </lineage>
</organism>
<protein>
    <submittedName>
        <fullName evidence="2">EAL domain-containing protein (Putative c-di-GMP-specific phosphodiesterase class I)</fullName>
    </submittedName>
</protein>
<sequence>MSLAPQRLLGFAFASADLLLEMASDGRIALAIGASEALSGSAETDLVGRAWRDFIDPRDRMMVAALLNGLRDGGRGGPIVVGLAGETDGKRAASMTAFKMPGNGGAISCALSRAAPKSSHDLHDKSGFEAATGALIEAARATGEELEMAFLEFGGLETLRDRLGPEAFMALERRLIGGLRAQSHGGSTAASLGSDRFALVRQKGDGVDALVQRLITGVTSDSASGLSANARLMSLQSTASPAQLARAIRYTLDNFIAEGVGDGSSLDLNDMVDRSIKKTLADVGVLGSAVNDKRFRLVFQPVVDLKAGSSLHHYEVLVRFGDSASPYPMIRMAEELDMIEPLDIAVVDETIARLAAEPDLKLAANVSGRTIISPAFIAAVRQMLAKSPNVAGRLLIEITESAAIDDLALADRHLSALRQEGCMICLDDFGAGAASLAYLQQLTLDIVKIDGRYIRELQHGGRESTFIRHLVRMCAELKVRTIAEMVENAAAEDAVRRAGVDFAQGWLYGAPGEIPVQHPAPVAAVAAARRPAARRVGSVDSWG</sequence>
<reference evidence="2 3" key="1">
    <citation type="submission" date="2020-08" db="EMBL/GenBank/DDBJ databases">
        <title>Genomic Encyclopedia of Type Strains, Phase IV (KMG-IV): sequencing the most valuable type-strain genomes for metagenomic binning, comparative biology and taxonomic classification.</title>
        <authorList>
            <person name="Goeker M."/>
        </authorList>
    </citation>
    <scope>NUCLEOTIDE SEQUENCE [LARGE SCALE GENOMIC DNA]</scope>
    <source>
        <strain evidence="2 3">DSM 21793</strain>
    </source>
</reference>
<dbReference type="InterPro" id="IPR050706">
    <property type="entry name" value="Cyclic-di-GMP_PDE-like"/>
</dbReference>
<evidence type="ECO:0000313" key="3">
    <source>
        <dbReference type="Proteomes" id="UP000530564"/>
    </source>
</evidence>
<dbReference type="PANTHER" id="PTHR33121:SF23">
    <property type="entry name" value="CYCLIC DI-GMP PHOSPHODIESTERASE PDEB"/>
    <property type="match status" value="1"/>
</dbReference>
<dbReference type="Proteomes" id="UP000530564">
    <property type="component" value="Unassembled WGS sequence"/>
</dbReference>
<dbReference type="Gene3D" id="3.20.20.450">
    <property type="entry name" value="EAL domain"/>
    <property type="match status" value="1"/>
</dbReference>
<keyword evidence="3" id="KW-1185">Reference proteome</keyword>
<dbReference type="InterPro" id="IPR035919">
    <property type="entry name" value="EAL_sf"/>
</dbReference>
<dbReference type="PANTHER" id="PTHR33121">
    <property type="entry name" value="CYCLIC DI-GMP PHOSPHODIESTERASE PDEF"/>
    <property type="match status" value="1"/>
</dbReference>
<dbReference type="CDD" id="cd01948">
    <property type="entry name" value="EAL"/>
    <property type="match status" value="1"/>
</dbReference>
<dbReference type="Gene3D" id="3.30.450.20">
    <property type="entry name" value="PAS domain"/>
    <property type="match status" value="1"/>
</dbReference>
<dbReference type="RefSeq" id="WP_246370841.1">
    <property type="nucleotide sequence ID" value="NZ_JACIDK010000003.1"/>
</dbReference>
<evidence type="ECO:0000313" key="2">
    <source>
        <dbReference type="EMBL" id="MBB3891936.1"/>
    </source>
</evidence>
<dbReference type="PROSITE" id="PS50883">
    <property type="entry name" value="EAL"/>
    <property type="match status" value="1"/>
</dbReference>
<dbReference type="EMBL" id="JACIDK010000003">
    <property type="protein sequence ID" value="MBB3891936.1"/>
    <property type="molecule type" value="Genomic_DNA"/>
</dbReference>